<feature type="transmembrane region" description="Helical" evidence="1">
    <location>
        <begin position="12"/>
        <end position="29"/>
    </location>
</feature>
<dbReference type="AlphaFoldDB" id="X1NS32"/>
<keyword evidence="1" id="KW-0812">Transmembrane</keyword>
<proteinExistence type="predicted"/>
<evidence type="ECO:0000313" key="2">
    <source>
        <dbReference type="EMBL" id="GAI46877.1"/>
    </source>
</evidence>
<accession>X1NS32</accession>
<feature type="non-terminal residue" evidence="2">
    <location>
        <position position="52"/>
    </location>
</feature>
<evidence type="ECO:0008006" key="3">
    <source>
        <dbReference type="Google" id="ProtNLM"/>
    </source>
</evidence>
<reference evidence="2" key="1">
    <citation type="journal article" date="2014" name="Front. Microbiol.">
        <title>High frequency of phylogenetically diverse reductive dehalogenase-homologous genes in deep subseafloor sedimentary metagenomes.</title>
        <authorList>
            <person name="Kawai M."/>
            <person name="Futagami T."/>
            <person name="Toyoda A."/>
            <person name="Takaki Y."/>
            <person name="Nishi S."/>
            <person name="Hori S."/>
            <person name="Arai W."/>
            <person name="Tsubouchi T."/>
            <person name="Morono Y."/>
            <person name="Uchiyama I."/>
            <person name="Ito T."/>
            <person name="Fujiyama A."/>
            <person name="Inagaki F."/>
            <person name="Takami H."/>
        </authorList>
    </citation>
    <scope>NUCLEOTIDE SEQUENCE</scope>
    <source>
        <strain evidence="2">Expedition CK06-06</strain>
    </source>
</reference>
<evidence type="ECO:0000256" key="1">
    <source>
        <dbReference type="SAM" id="Phobius"/>
    </source>
</evidence>
<name>X1NS32_9ZZZZ</name>
<comment type="caution">
    <text evidence="2">The sequence shown here is derived from an EMBL/GenBank/DDBJ whole genome shotgun (WGS) entry which is preliminary data.</text>
</comment>
<sequence length="52" mass="6158">MNNIAAETIGDWAPIALLMAIYTAFFLRYESRIRRRIKEEYEKEMSKIDSDS</sequence>
<keyword evidence="1" id="KW-1133">Transmembrane helix</keyword>
<protein>
    <recommendedName>
        <fullName evidence="3">CcmD family protein</fullName>
    </recommendedName>
</protein>
<organism evidence="2">
    <name type="scientific">marine sediment metagenome</name>
    <dbReference type="NCBI Taxonomy" id="412755"/>
    <lineage>
        <taxon>unclassified sequences</taxon>
        <taxon>metagenomes</taxon>
        <taxon>ecological metagenomes</taxon>
    </lineage>
</organism>
<keyword evidence="1" id="KW-0472">Membrane</keyword>
<gene>
    <name evidence="2" type="ORF">S06H3_62131</name>
</gene>
<dbReference type="EMBL" id="BARV01040884">
    <property type="protein sequence ID" value="GAI46877.1"/>
    <property type="molecule type" value="Genomic_DNA"/>
</dbReference>